<accession>W4G2C0</accession>
<sequence>MLTMRLPLHLPPLPVVKGAVDQQCLHPEMDVVVALELVGRVRCPLPNLLHAAGQPSSASSGPPINIRRTSPTTTTGTDGLGSNTPRALFPSTAPPTPTATPYTPNPPIPANHILPQLLTFLPHTGPAQLTPAQQAILGSPGVPGVPGVPGYAGSSGSGLVLRKGLHLLHHHPRWVHQQFQRKSLHFKWPRHRLPQPTQCLLGHLGMAGVLGRKPPVNRQIRLRV</sequence>
<dbReference type="VEuPathDB" id="FungiDB:H257_11500"/>
<dbReference type="RefSeq" id="XP_009836766.1">
    <property type="nucleotide sequence ID" value="XM_009838464.1"/>
</dbReference>
<feature type="compositionally biased region" description="Pro residues" evidence="1">
    <location>
        <begin position="92"/>
        <end position="102"/>
    </location>
</feature>
<evidence type="ECO:0000256" key="1">
    <source>
        <dbReference type="SAM" id="MobiDB-lite"/>
    </source>
</evidence>
<dbReference type="EMBL" id="KI913147">
    <property type="protein sequence ID" value="ETV73830.1"/>
    <property type="molecule type" value="Genomic_DNA"/>
</dbReference>
<protein>
    <submittedName>
        <fullName evidence="2">Uncharacterized protein</fullName>
    </submittedName>
</protein>
<name>W4G2C0_APHAT</name>
<feature type="region of interest" description="Disordered" evidence="1">
    <location>
        <begin position="52"/>
        <end position="102"/>
    </location>
</feature>
<reference evidence="2" key="1">
    <citation type="submission" date="2013-12" db="EMBL/GenBank/DDBJ databases">
        <title>The Genome Sequence of Aphanomyces astaci APO3.</title>
        <authorList>
            <consortium name="The Broad Institute Genomics Platform"/>
            <person name="Russ C."/>
            <person name="Tyler B."/>
            <person name="van West P."/>
            <person name="Dieguez-Uribeondo J."/>
            <person name="Young S.K."/>
            <person name="Zeng Q."/>
            <person name="Gargeya S."/>
            <person name="Fitzgerald M."/>
            <person name="Abouelleil A."/>
            <person name="Alvarado L."/>
            <person name="Chapman S.B."/>
            <person name="Gainer-Dewar J."/>
            <person name="Goldberg J."/>
            <person name="Griggs A."/>
            <person name="Gujja S."/>
            <person name="Hansen M."/>
            <person name="Howarth C."/>
            <person name="Imamovic A."/>
            <person name="Ireland A."/>
            <person name="Larimer J."/>
            <person name="McCowan C."/>
            <person name="Murphy C."/>
            <person name="Pearson M."/>
            <person name="Poon T.W."/>
            <person name="Priest M."/>
            <person name="Roberts A."/>
            <person name="Saif S."/>
            <person name="Shea T."/>
            <person name="Sykes S."/>
            <person name="Wortman J."/>
            <person name="Nusbaum C."/>
            <person name="Birren B."/>
        </authorList>
    </citation>
    <scope>NUCLEOTIDE SEQUENCE [LARGE SCALE GENOMIC DNA]</scope>
    <source>
        <strain evidence="2">APO3</strain>
    </source>
</reference>
<gene>
    <name evidence="2" type="ORF">H257_11500</name>
</gene>
<feature type="compositionally biased region" description="Low complexity" evidence="1">
    <location>
        <begin position="52"/>
        <end position="84"/>
    </location>
</feature>
<dbReference type="GeneID" id="20813496"/>
<organism evidence="2">
    <name type="scientific">Aphanomyces astaci</name>
    <name type="common">Crayfish plague agent</name>
    <dbReference type="NCBI Taxonomy" id="112090"/>
    <lineage>
        <taxon>Eukaryota</taxon>
        <taxon>Sar</taxon>
        <taxon>Stramenopiles</taxon>
        <taxon>Oomycota</taxon>
        <taxon>Saprolegniomycetes</taxon>
        <taxon>Saprolegniales</taxon>
        <taxon>Verrucalvaceae</taxon>
        <taxon>Aphanomyces</taxon>
    </lineage>
</organism>
<dbReference type="AlphaFoldDB" id="W4G2C0"/>
<evidence type="ECO:0000313" key="2">
    <source>
        <dbReference type="EMBL" id="ETV73830.1"/>
    </source>
</evidence>
<proteinExistence type="predicted"/>